<evidence type="ECO:0000313" key="3">
    <source>
        <dbReference type="Proteomes" id="UP000076858"/>
    </source>
</evidence>
<name>A0A164EMJ8_9CRUS</name>
<dbReference type="Proteomes" id="UP000076858">
    <property type="component" value="Unassembled WGS sequence"/>
</dbReference>
<gene>
    <name evidence="2" type="ORF">APZ42_008450</name>
</gene>
<evidence type="ECO:0000313" key="2">
    <source>
        <dbReference type="EMBL" id="KZR96936.1"/>
    </source>
</evidence>
<reference evidence="2 3" key="1">
    <citation type="submission" date="2016-03" db="EMBL/GenBank/DDBJ databases">
        <title>EvidentialGene: Evidence-directed Construction of Genes on Genomes.</title>
        <authorList>
            <person name="Gilbert D.G."/>
            <person name="Choi J.-H."/>
            <person name="Mockaitis K."/>
            <person name="Colbourne J."/>
            <person name="Pfrender M."/>
        </authorList>
    </citation>
    <scope>NUCLEOTIDE SEQUENCE [LARGE SCALE GENOMIC DNA]</scope>
    <source>
        <strain evidence="2 3">Xinb3</strain>
        <tissue evidence="2">Complete organism</tissue>
    </source>
</reference>
<organism evidence="2 3">
    <name type="scientific">Daphnia magna</name>
    <dbReference type="NCBI Taxonomy" id="35525"/>
    <lineage>
        <taxon>Eukaryota</taxon>
        <taxon>Metazoa</taxon>
        <taxon>Ecdysozoa</taxon>
        <taxon>Arthropoda</taxon>
        <taxon>Crustacea</taxon>
        <taxon>Branchiopoda</taxon>
        <taxon>Diplostraca</taxon>
        <taxon>Cladocera</taxon>
        <taxon>Anomopoda</taxon>
        <taxon>Daphniidae</taxon>
        <taxon>Daphnia</taxon>
    </lineage>
</organism>
<keyword evidence="3" id="KW-1185">Reference proteome</keyword>
<comment type="caution">
    <text evidence="2">The sequence shown here is derived from an EMBL/GenBank/DDBJ whole genome shotgun (WGS) entry which is preliminary data.</text>
</comment>
<evidence type="ECO:0000256" key="1">
    <source>
        <dbReference type="SAM" id="MobiDB-lite"/>
    </source>
</evidence>
<dbReference type="AlphaFoldDB" id="A0A164EMJ8"/>
<accession>A0A164EMJ8</accession>
<feature type="compositionally biased region" description="Basic residues" evidence="1">
    <location>
        <begin position="35"/>
        <end position="46"/>
    </location>
</feature>
<proteinExistence type="predicted"/>
<feature type="region of interest" description="Disordered" evidence="1">
    <location>
        <begin position="21"/>
        <end position="92"/>
    </location>
</feature>
<protein>
    <submittedName>
        <fullName evidence="2">Uncharacterized protein</fullName>
    </submittedName>
</protein>
<sequence>MFAFKTSDLDNKRLIKYVSDTQKQGLSRDPLGHSLIKRKSRTRTRQQHPSIDSLWTAPKRSSKQEDRRRSTVHRLSETECSDEERLFPLTPN</sequence>
<dbReference type="EMBL" id="LRGB01023196">
    <property type="protein sequence ID" value="KZR96936.1"/>
    <property type="molecule type" value="Genomic_DNA"/>
</dbReference>
<feature type="compositionally biased region" description="Basic and acidic residues" evidence="1">
    <location>
        <begin position="62"/>
        <end position="77"/>
    </location>
</feature>